<feature type="domain" description="Ig-like" evidence="6">
    <location>
        <begin position="926"/>
        <end position="989"/>
    </location>
</feature>
<dbReference type="InterPro" id="IPR003598">
    <property type="entry name" value="Ig_sub2"/>
</dbReference>
<keyword evidence="5" id="KW-0393">Immunoglobulin domain</keyword>
<evidence type="ECO:0000256" key="4">
    <source>
        <dbReference type="ARBA" id="ARBA00023180"/>
    </source>
</evidence>
<evidence type="ECO:0000256" key="2">
    <source>
        <dbReference type="ARBA" id="ARBA00023136"/>
    </source>
</evidence>
<name>A0A8S3R207_MYTED</name>
<keyword evidence="4" id="KW-0325">Glycoprotein</keyword>
<dbReference type="Pfam" id="PF13927">
    <property type="entry name" value="Ig_3"/>
    <property type="match status" value="2"/>
</dbReference>
<feature type="domain" description="Ig-like" evidence="6">
    <location>
        <begin position="735"/>
        <end position="822"/>
    </location>
</feature>
<reference evidence="7" key="1">
    <citation type="submission" date="2021-03" db="EMBL/GenBank/DDBJ databases">
        <authorList>
            <person name="Bekaert M."/>
        </authorList>
    </citation>
    <scope>NUCLEOTIDE SEQUENCE</scope>
</reference>
<dbReference type="Gene3D" id="2.60.40.10">
    <property type="entry name" value="Immunoglobulins"/>
    <property type="match status" value="6"/>
</dbReference>
<dbReference type="GO" id="GO:0098609">
    <property type="term" value="P:cell-cell adhesion"/>
    <property type="evidence" value="ECO:0007669"/>
    <property type="project" value="TreeGrafter"/>
</dbReference>
<evidence type="ECO:0000256" key="1">
    <source>
        <dbReference type="ARBA" id="ARBA00004479"/>
    </source>
</evidence>
<evidence type="ECO:0000256" key="3">
    <source>
        <dbReference type="ARBA" id="ARBA00023157"/>
    </source>
</evidence>
<evidence type="ECO:0000313" key="8">
    <source>
        <dbReference type="Proteomes" id="UP000683360"/>
    </source>
</evidence>
<accession>A0A8S3R207</accession>
<protein>
    <recommendedName>
        <fullName evidence="6">Ig-like domain-containing protein</fullName>
    </recommendedName>
</protein>
<evidence type="ECO:0000259" key="6">
    <source>
        <dbReference type="PROSITE" id="PS50835"/>
    </source>
</evidence>
<organism evidence="7 8">
    <name type="scientific">Mytilus edulis</name>
    <name type="common">Blue mussel</name>
    <dbReference type="NCBI Taxonomy" id="6550"/>
    <lineage>
        <taxon>Eukaryota</taxon>
        <taxon>Metazoa</taxon>
        <taxon>Spiralia</taxon>
        <taxon>Lophotrochozoa</taxon>
        <taxon>Mollusca</taxon>
        <taxon>Bivalvia</taxon>
        <taxon>Autobranchia</taxon>
        <taxon>Pteriomorphia</taxon>
        <taxon>Mytilida</taxon>
        <taxon>Mytiloidea</taxon>
        <taxon>Mytilidae</taxon>
        <taxon>Mytilinae</taxon>
        <taxon>Mytilus</taxon>
    </lineage>
</organism>
<dbReference type="SMART" id="SM00409">
    <property type="entry name" value="IG"/>
    <property type="match status" value="4"/>
</dbReference>
<dbReference type="InterPro" id="IPR013783">
    <property type="entry name" value="Ig-like_fold"/>
</dbReference>
<dbReference type="SUPFAM" id="SSF48726">
    <property type="entry name" value="Immunoglobulin"/>
    <property type="match status" value="4"/>
</dbReference>
<dbReference type="GO" id="GO:0005911">
    <property type="term" value="C:cell-cell junction"/>
    <property type="evidence" value="ECO:0007669"/>
    <property type="project" value="TreeGrafter"/>
</dbReference>
<dbReference type="Proteomes" id="UP000683360">
    <property type="component" value="Unassembled WGS sequence"/>
</dbReference>
<evidence type="ECO:0000256" key="5">
    <source>
        <dbReference type="ARBA" id="ARBA00023319"/>
    </source>
</evidence>
<proteinExistence type="predicted"/>
<sequence>MAFDFSKREAYLLQPAKSCVIQSKSRHHEKVNENFWNLGNSVLPTSNKATHIGICRTDDDSCKATIDENLKKARRTLYSLMGVGLYGENGLDPQTSMSIMNTYIIPIMFYGLEIVIPRGRCLENLNIQFKKFLKQLLSLPKTVADPAIYMISGMLPVEAQIDVQILTFYGNITRQGQNSIEWQLAERQLNVKSINSNSWFSLLRKIFLKYELNDPAQYLVNPISKCQWKREITSKVQKFWTEKILNQAKLYTSLKYLSLIYKPGQCHPIANTNAMNSREIIRIPTKLKIATGSYILQTVRAKFISNTELSICKLCNETEETLPHFLLTCKSLEDIRKPILEDLINSCSEELAVFNMKDEHFDILQLIIDPFTYMTMLRNEQTIYAKIYIHFYGDKISWTHTMTKGLHDCLCFVIFILTVGKLQGQSQVPVIEGVVTSQDGRQEVHGYEGRSLTVTCTSELDMLTLMYNNTYYNETTLNNGSYSVNFTIMAVRGDDGQNITCQSVNSTDGGTYESWAVIYLSLKPIDVKLEGVFTVEENDTVTFTCTSIGSRPAPDVTTLYIYNEPVNKSSAVVYDNITDTYTSSVTETRMIDRGYNSVPVFCYVIMTNLSYTSFDRESLDVHYGPDVNQVYLTGRTSGDEGYTETYKCSTGNTNPNATINWFNGSVEVFPPNPPDVVEYKSTPGLYIRKWYSSSQEWKIKFSRYHKGTVIKCVVQGTNNRSVTVTKTISDIYYKPELEITGHQLIDNVTGHYIINEGETLNLTCTLLGANPMTTVKFNSPGTSGSTTASLVIPDIKYYHDNDFFYCSSSNSAGYSEINLRLDVQYGPHISNGYKHYVEEGRNATVECRVESNPPATVWWEKEGDNSTRYNGNMLDLTLANRNQGGTYICFAASDRKYESGMIEVLSNETFVVDVQYGPGSSIRLSPNITSIELDAGTQVPVIRCIADCNPECQYTWYLTSGIVKTGSELNLGNASSYWHIGEVKCKAENDDFRKNPPSIEKVDINRFNWYEEGSEILVTCDVKSYPQANITWYRNNMEVITPDTYYTNETTTCQYDCSTKSVLTIEHAECLDHRSHYTCQAENIMGKTVMESLNRVSIQCYARPAHDNVYNFTLREGEGINLTANYLSIPTPNVNWYFKHTPTSKNRRVYVDSSYGGQDNFYYISQYEIKDIRSYDFGQYLAVANNYVEM</sequence>
<dbReference type="OrthoDB" id="6150685at2759"/>
<comment type="caution">
    <text evidence="7">The sequence shown here is derived from an EMBL/GenBank/DDBJ whole genome shotgun (WGS) entry which is preliminary data.</text>
</comment>
<dbReference type="PROSITE" id="PS50835">
    <property type="entry name" value="IG_LIKE"/>
    <property type="match status" value="5"/>
</dbReference>
<keyword evidence="2" id="KW-0472">Membrane</keyword>
<dbReference type="CDD" id="cd00096">
    <property type="entry name" value="Ig"/>
    <property type="match status" value="1"/>
</dbReference>
<keyword evidence="3" id="KW-1015">Disulfide bond</keyword>
<dbReference type="GO" id="GO:0005886">
    <property type="term" value="C:plasma membrane"/>
    <property type="evidence" value="ECO:0007669"/>
    <property type="project" value="TreeGrafter"/>
</dbReference>
<gene>
    <name evidence="7" type="ORF">MEDL_15709</name>
</gene>
<dbReference type="InterPro" id="IPR007110">
    <property type="entry name" value="Ig-like_dom"/>
</dbReference>
<feature type="domain" description="Ig-like" evidence="6">
    <location>
        <begin position="827"/>
        <end position="906"/>
    </location>
</feature>
<dbReference type="SMART" id="SM00408">
    <property type="entry name" value="IGc2"/>
    <property type="match status" value="4"/>
</dbReference>
<keyword evidence="8" id="KW-1185">Reference proteome</keyword>
<dbReference type="EMBL" id="CAJPWZ010000829">
    <property type="protein sequence ID" value="CAG2201084.1"/>
    <property type="molecule type" value="Genomic_DNA"/>
</dbReference>
<dbReference type="InterPro" id="IPR051275">
    <property type="entry name" value="Cell_adhesion_signaling"/>
</dbReference>
<evidence type="ECO:0000313" key="7">
    <source>
        <dbReference type="EMBL" id="CAG2201084.1"/>
    </source>
</evidence>
<dbReference type="GO" id="GO:0050839">
    <property type="term" value="F:cell adhesion molecule binding"/>
    <property type="evidence" value="ECO:0007669"/>
    <property type="project" value="TreeGrafter"/>
</dbReference>
<feature type="domain" description="Ig-like" evidence="6">
    <location>
        <begin position="625"/>
        <end position="729"/>
    </location>
</feature>
<dbReference type="AlphaFoldDB" id="A0A8S3R207"/>
<dbReference type="InterPro" id="IPR003599">
    <property type="entry name" value="Ig_sub"/>
</dbReference>
<dbReference type="PANTHER" id="PTHR11640">
    <property type="entry name" value="NEPHRIN"/>
    <property type="match status" value="1"/>
</dbReference>
<dbReference type="InterPro" id="IPR036179">
    <property type="entry name" value="Ig-like_dom_sf"/>
</dbReference>
<comment type="subcellular location">
    <subcellularLocation>
        <location evidence="1">Membrane</location>
        <topology evidence="1">Single-pass type I membrane protein</topology>
    </subcellularLocation>
</comment>
<feature type="domain" description="Ig-like" evidence="6">
    <location>
        <begin position="997"/>
        <end position="1097"/>
    </location>
</feature>
<dbReference type="PANTHER" id="PTHR11640:SF31">
    <property type="entry name" value="IRREGULAR CHIASM C-ROUGHEST PROTEIN-RELATED"/>
    <property type="match status" value="1"/>
</dbReference>